<evidence type="ECO:0000313" key="3">
    <source>
        <dbReference type="Proteomes" id="UP000266152"/>
    </source>
</evidence>
<comment type="caution">
    <text evidence="2">The sequence shown here is derived from an EMBL/GenBank/DDBJ whole genome shotgun (WGS) entry which is preliminary data.</text>
</comment>
<feature type="region of interest" description="Disordered" evidence="1">
    <location>
        <begin position="343"/>
        <end position="363"/>
    </location>
</feature>
<feature type="region of interest" description="Disordered" evidence="1">
    <location>
        <begin position="21"/>
        <end position="131"/>
    </location>
</feature>
<gene>
    <name evidence="2" type="ORF">FSPOR_7673</name>
</gene>
<evidence type="ECO:0000256" key="1">
    <source>
        <dbReference type="SAM" id="MobiDB-lite"/>
    </source>
</evidence>
<reference evidence="2 3" key="1">
    <citation type="journal article" date="2018" name="PLoS Pathog.">
        <title>Evolution of structural diversity of trichothecenes, a family of toxins produced by plant pathogenic and entomopathogenic fungi.</title>
        <authorList>
            <person name="Proctor R.H."/>
            <person name="McCormick S.P."/>
            <person name="Kim H.S."/>
            <person name="Cardoza R.E."/>
            <person name="Stanley A.M."/>
            <person name="Lindo L."/>
            <person name="Kelly A."/>
            <person name="Brown D.W."/>
            <person name="Lee T."/>
            <person name="Vaughan M.M."/>
            <person name="Alexander N.J."/>
            <person name="Busman M."/>
            <person name="Gutierrez S."/>
        </authorList>
    </citation>
    <scope>NUCLEOTIDE SEQUENCE [LARGE SCALE GENOMIC DNA]</scope>
    <source>
        <strain evidence="2 3">NRRL 3299</strain>
    </source>
</reference>
<name>A0A395RXI5_FUSSP</name>
<evidence type="ECO:0000313" key="2">
    <source>
        <dbReference type="EMBL" id="RGP64737.1"/>
    </source>
</evidence>
<protein>
    <submittedName>
        <fullName evidence="2">Uncharacterized protein</fullName>
    </submittedName>
</protein>
<feature type="compositionally biased region" description="Basic and acidic residues" evidence="1">
    <location>
        <begin position="71"/>
        <end position="91"/>
    </location>
</feature>
<feature type="region of interest" description="Disordered" evidence="1">
    <location>
        <begin position="180"/>
        <end position="200"/>
    </location>
</feature>
<proteinExistence type="predicted"/>
<feature type="compositionally biased region" description="Polar residues" evidence="1">
    <location>
        <begin position="180"/>
        <end position="190"/>
    </location>
</feature>
<accession>A0A395RXI5</accession>
<feature type="region of interest" description="Disordered" evidence="1">
    <location>
        <begin position="152"/>
        <end position="171"/>
    </location>
</feature>
<feature type="region of interest" description="Disordered" evidence="1">
    <location>
        <begin position="483"/>
        <end position="528"/>
    </location>
</feature>
<keyword evidence="3" id="KW-1185">Reference proteome</keyword>
<feature type="compositionally biased region" description="Polar residues" evidence="1">
    <location>
        <begin position="346"/>
        <end position="363"/>
    </location>
</feature>
<dbReference type="AlphaFoldDB" id="A0A395RXI5"/>
<organism evidence="2 3">
    <name type="scientific">Fusarium sporotrichioides</name>
    <dbReference type="NCBI Taxonomy" id="5514"/>
    <lineage>
        <taxon>Eukaryota</taxon>
        <taxon>Fungi</taxon>
        <taxon>Dikarya</taxon>
        <taxon>Ascomycota</taxon>
        <taxon>Pezizomycotina</taxon>
        <taxon>Sordariomycetes</taxon>
        <taxon>Hypocreomycetidae</taxon>
        <taxon>Hypocreales</taxon>
        <taxon>Nectriaceae</taxon>
        <taxon>Fusarium</taxon>
    </lineage>
</organism>
<dbReference type="EMBL" id="PXOF01000110">
    <property type="protein sequence ID" value="RGP64737.1"/>
    <property type="molecule type" value="Genomic_DNA"/>
</dbReference>
<sequence length="552" mass="60162">MSDNIDREKMVQAACLADLGRHRQEELPLSNQPRRGPTYAPLGKNGTGHYNPDRKRELSSKWGAKIDDEESRQMEGLEIEDARPWARDRAAEALSSNRIQSGPPPQIPTRKSKASSQPHGNGITVQFKPPSDAWKKCVGNMVKNSPVHSVIATKWGPTQGNSTPSATHQGAVSKAIEGHASNNHRSNGTFGNEAPVPIASTSTPLANGTQRVSLSFNLHQKGFDSKAAETVIGSGYCQIVPSKNEALSFTSSVMMKILEGNGGFLVFHSELKGDKVLDVLDIDKPSIDGPYCKLQAKSQKWPYHVRFDNDEHVKLFKACLSRVKKAVLFHKKTEIEKDSQVADSEVTVSSPEPSTVTINSTDTPTVSTIVPQDIARTETDGGEATASTNEELIPMDDDWDSTNNPQVPAIQAAVNPMVALVRRCLEYFSIEGNFCAGTIAGIEDAIFDQWKSEGFLEDCGEREREAAFAMLRTFVDVELILSGKKPPGKTSESTTGQESRSQHQDAVPEQANGPNKRPRRGVTQGLGSSCFAKKPFACEGVFTGPRSRTTYK</sequence>
<feature type="compositionally biased region" description="Polar residues" evidence="1">
    <location>
        <begin position="156"/>
        <end position="170"/>
    </location>
</feature>
<dbReference type="Proteomes" id="UP000266152">
    <property type="component" value="Unassembled WGS sequence"/>
</dbReference>
<feature type="compositionally biased region" description="Polar residues" evidence="1">
    <location>
        <begin position="490"/>
        <end position="499"/>
    </location>
</feature>